<accession>A0ABS7QUZ9</accession>
<dbReference type="Gene3D" id="3.40.50.720">
    <property type="entry name" value="NAD(P)-binding Rossmann-like Domain"/>
    <property type="match status" value="1"/>
</dbReference>
<dbReference type="EMBL" id="JAINVZ010000013">
    <property type="protein sequence ID" value="MBY8887019.1"/>
    <property type="molecule type" value="Genomic_DNA"/>
</dbReference>
<name>A0ABS7QUZ9_9ACTN</name>
<dbReference type="InterPro" id="IPR023401">
    <property type="entry name" value="ODC_N"/>
</dbReference>
<comment type="caution">
    <text evidence="1">The sequence shown here is derived from an EMBL/GenBank/DDBJ whole genome shotgun (WGS) entry which is preliminary data.</text>
</comment>
<gene>
    <name evidence="1" type="ORF">K7472_19490</name>
</gene>
<dbReference type="RefSeq" id="WP_222979780.1">
    <property type="nucleotide sequence ID" value="NZ_JAINVZ010000013.1"/>
</dbReference>
<reference evidence="1 2" key="1">
    <citation type="submission" date="2021-08" db="EMBL/GenBank/DDBJ databases">
        <title>Streptomyces sp. PTM05 isolated from lichen.</title>
        <authorList>
            <person name="Somphong A."/>
            <person name="Phongsopitanun W."/>
            <person name="Tanasupawat S."/>
        </authorList>
    </citation>
    <scope>NUCLEOTIDE SEQUENCE [LARGE SCALE GENOMIC DNA]</scope>
    <source>
        <strain evidence="1 2">Ptm05</strain>
    </source>
</reference>
<dbReference type="Gene3D" id="3.30.1780.10">
    <property type="entry name" value="ornithine cyclodeaminase, domain 1"/>
    <property type="match status" value="1"/>
</dbReference>
<dbReference type="Pfam" id="PF02423">
    <property type="entry name" value="OCD_Mu_crystall"/>
    <property type="match status" value="1"/>
</dbReference>
<protein>
    <submittedName>
        <fullName evidence="1">Ornithine cyclodeaminase family protein</fullName>
    </submittedName>
</protein>
<dbReference type="InterPro" id="IPR003462">
    <property type="entry name" value="ODC_Mu_crystall"/>
</dbReference>
<keyword evidence="2" id="KW-1185">Reference proteome</keyword>
<organism evidence="1 2">
    <name type="scientific">Streptantibioticus parmotrematis</name>
    <dbReference type="NCBI Taxonomy" id="2873249"/>
    <lineage>
        <taxon>Bacteria</taxon>
        <taxon>Bacillati</taxon>
        <taxon>Actinomycetota</taxon>
        <taxon>Actinomycetes</taxon>
        <taxon>Kitasatosporales</taxon>
        <taxon>Streptomycetaceae</taxon>
        <taxon>Streptantibioticus</taxon>
    </lineage>
</organism>
<sequence length="345" mass="37225">MSALEHTSEVPLRYLTRADVVTACAQFDPVQVVHEALELHGLRRTTLPAEAYLGWETSEGERARSLALPGALWGTDPVVGLKIINGSLGNTRRGIARAQGLTFLFDLDTAWPLVMMEAAYLSALRTAAYTALSIDHLASSASRIAIIGCGALGEAHVQLLSQRLPGSRFLIHDIDGHRRDQMASRLAESGVQADGVSSARAAVEGADVVVTVTTADASYLEFGWLRPGTLIAHVSLDDVTPEVVERADLVVVDDWELVRNDNQRLLGRMYRAARVTGPADVNQSPRGRRVDATMAQILTAEHPGRTSVEQIILSNPFGMGILDVAFAHQVWQVAQATGLGMKLPI</sequence>
<dbReference type="Proteomes" id="UP001198565">
    <property type="component" value="Unassembled WGS sequence"/>
</dbReference>
<dbReference type="InterPro" id="IPR036291">
    <property type="entry name" value="NAD(P)-bd_dom_sf"/>
</dbReference>
<dbReference type="PANTHER" id="PTHR13812">
    <property type="entry name" value="KETIMINE REDUCTASE MU-CRYSTALLIN"/>
    <property type="match status" value="1"/>
</dbReference>
<evidence type="ECO:0000313" key="1">
    <source>
        <dbReference type="EMBL" id="MBY8887019.1"/>
    </source>
</evidence>
<dbReference type="PIRSF" id="PIRSF001439">
    <property type="entry name" value="CryM"/>
    <property type="match status" value="1"/>
</dbReference>
<dbReference type="SUPFAM" id="SSF51735">
    <property type="entry name" value="NAD(P)-binding Rossmann-fold domains"/>
    <property type="match status" value="1"/>
</dbReference>
<proteinExistence type="predicted"/>
<evidence type="ECO:0000313" key="2">
    <source>
        <dbReference type="Proteomes" id="UP001198565"/>
    </source>
</evidence>
<dbReference type="PANTHER" id="PTHR13812:SF19">
    <property type="entry name" value="KETIMINE REDUCTASE MU-CRYSTALLIN"/>
    <property type="match status" value="1"/>
</dbReference>